<accession>A0A7S2QK10</accession>
<protein>
    <recommendedName>
        <fullName evidence="2">OST-HTH associated domain-containing protein</fullName>
    </recommendedName>
</protein>
<evidence type="ECO:0000259" key="2">
    <source>
        <dbReference type="Pfam" id="PF14418"/>
    </source>
</evidence>
<proteinExistence type="predicted"/>
<evidence type="ECO:0000313" key="3">
    <source>
        <dbReference type="EMBL" id="CAD9644506.1"/>
    </source>
</evidence>
<dbReference type="Pfam" id="PF14418">
    <property type="entry name" value="OHA"/>
    <property type="match status" value="1"/>
</dbReference>
<dbReference type="InterPro" id="IPR025677">
    <property type="entry name" value="OST-HTH-assoc_dom"/>
</dbReference>
<feature type="compositionally biased region" description="Low complexity" evidence="1">
    <location>
        <begin position="348"/>
        <end position="377"/>
    </location>
</feature>
<reference evidence="3" key="1">
    <citation type="submission" date="2021-01" db="EMBL/GenBank/DDBJ databases">
        <authorList>
            <person name="Corre E."/>
            <person name="Pelletier E."/>
            <person name="Niang G."/>
            <person name="Scheremetjew M."/>
            <person name="Finn R."/>
            <person name="Kale V."/>
            <person name="Holt S."/>
            <person name="Cochrane G."/>
            <person name="Meng A."/>
            <person name="Brown T."/>
            <person name="Cohen L."/>
        </authorList>
    </citation>
    <scope>NUCLEOTIDE SEQUENCE</scope>
    <source>
        <strain evidence="3">RCC3387</strain>
    </source>
</reference>
<sequence>MATTLPEARKLAVHCRDVVAAIRSLYLDELKPVGRLVSRRLREHAAEAVESVDVDATPTVDPQRLLQICEGSRHIHVVKVAGHDFEAYLFGQPCVFVEVDSAEDPYPDELWAELAMRFNQCWLEGVTLPGQRYLCAQVLAGCRIPCLQGRSLGQVCHIVQLSVSRRSLLGYLDDRLVPFQHSEWFMRDCGAKAGLSFAHSGLRAATMDEVRAGVWTLLHTSPQHGVLTLSNLKRLFRQSFMLELSETALGHVRLQNLLRDPRFSNICIVDQGAIHLVRGGWPICYHVPGRSTLVSPAAPMMPPAYAVAPDPFLVDPVVHAPHLSAPPVDTEVPSAVMPSPLAEPPGVSPAGAAPPGLEALGPPASVPVSPHAPPSSRSPRHDRCTRSRVSFAQPALAETLPQTSPCVPSQEPPCAEPPEGRGRAPTEVPPQASRCVPLREVPCAEPLRMRAPADALPHGSRRVSPKEPLSLEPPVLPTDAPPGLLAPQQAESASEQDDIELDDLSSTCHVLTHRTLSTHSTAVVGKPSCWSIDDDFDYDRSDIQPYF</sequence>
<feature type="domain" description="OST-HTH associated" evidence="2">
    <location>
        <begin position="128"/>
        <end position="183"/>
    </location>
</feature>
<gene>
    <name evidence="3" type="ORF">BRAN1462_LOCUS62328</name>
</gene>
<organism evidence="3">
    <name type="scientific">Zooxanthella nutricula</name>
    <dbReference type="NCBI Taxonomy" id="1333877"/>
    <lineage>
        <taxon>Eukaryota</taxon>
        <taxon>Sar</taxon>
        <taxon>Alveolata</taxon>
        <taxon>Dinophyceae</taxon>
        <taxon>Peridiniales</taxon>
        <taxon>Peridiniales incertae sedis</taxon>
        <taxon>Zooxanthella</taxon>
    </lineage>
</organism>
<dbReference type="AlphaFoldDB" id="A0A7S2QK10"/>
<feature type="region of interest" description="Disordered" evidence="1">
    <location>
        <begin position="329"/>
        <end position="433"/>
    </location>
</feature>
<evidence type="ECO:0000256" key="1">
    <source>
        <dbReference type="SAM" id="MobiDB-lite"/>
    </source>
</evidence>
<feature type="region of interest" description="Disordered" evidence="1">
    <location>
        <begin position="452"/>
        <end position="498"/>
    </location>
</feature>
<name>A0A7S2QK10_9DINO</name>
<dbReference type="EMBL" id="HBGW01098313">
    <property type="protein sequence ID" value="CAD9644506.1"/>
    <property type="molecule type" value="Transcribed_RNA"/>
</dbReference>